<comment type="caution">
    <text evidence="5">The sequence shown here is derived from an EMBL/GenBank/DDBJ whole genome shotgun (WGS) entry which is preliminary data.</text>
</comment>
<dbReference type="SUPFAM" id="SSF50891">
    <property type="entry name" value="Cyclophilin-like"/>
    <property type="match status" value="1"/>
</dbReference>
<evidence type="ECO:0000313" key="5">
    <source>
        <dbReference type="EMBL" id="KJF44856.1"/>
    </source>
</evidence>
<reference evidence="5 6" key="1">
    <citation type="submission" date="2014-09" db="EMBL/GenBank/DDBJ databases">
        <title>Draft Genome Sequence of Draconibacterium sp. JN14CK-3.</title>
        <authorList>
            <person name="Dong C."/>
            <person name="Lai Q."/>
            <person name="Shao Z."/>
        </authorList>
    </citation>
    <scope>NUCLEOTIDE SEQUENCE [LARGE SCALE GENOMIC DNA]</scope>
    <source>
        <strain evidence="5 6">JN14CK-3</strain>
    </source>
</reference>
<keyword evidence="2" id="KW-0697">Rotamase</keyword>
<dbReference type="EC" id="5.2.1.8" evidence="1"/>
<protein>
    <recommendedName>
        <fullName evidence="1">peptidylprolyl isomerase</fullName>
        <ecNumber evidence="1">5.2.1.8</ecNumber>
    </recommendedName>
</protein>
<dbReference type="Pfam" id="PF00160">
    <property type="entry name" value="Pro_isomerase"/>
    <property type="match status" value="1"/>
</dbReference>
<dbReference type="InterPro" id="IPR002130">
    <property type="entry name" value="Cyclophilin-type_PPIase_dom"/>
</dbReference>
<dbReference type="CDD" id="cd00317">
    <property type="entry name" value="cyclophilin"/>
    <property type="match status" value="1"/>
</dbReference>
<keyword evidence="3 5" id="KW-0413">Isomerase</keyword>
<name>A0A0D8JE81_9BACT</name>
<accession>A0A0D8JE81</accession>
<dbReference type="PANTHER" id="PTHR43246">
    <property type="entry name" value="PEPTIDYL-PROLYL CIS-TRANS ISOMERASE CYP38, CHLOROPLASTIC"/>
    <property type="match status" value="1"/>
</dbReference>
<proteinExistence type="predicted"/>
<dbReference type="STRING" id="1544798.LH29_05305"/>
<organism evidence="5 6">
    <name type="scientific">Draconibacterium sediminis</name>
    <dbReference type="NCBI Taxonomy" id="1544798"/>
    <lineage>
        <taxon>Bacteria</taxon>
        <taxon>Pseudomonadati</taxon>
        <taxon>Bacteroidota</taxon>
        <taxon>Bacteroidia</taxon>
        <taxon>Marinilabiliales</taxon>
        <taxon>Prolixibacteraceae</taxon>
        <taxon>Draconibacterium</taxon>
    </lineage>
</organism>
<evidence type="ECO:0000256" key="2">
    <source>
        <dbReference type="ARBA" id="ARBA00023110"/>
    </source>
</evidence>
<dbReference type="AlphaFoldDB" id="A0A0D8JE81"/>
<evidence type="ECO:0000259" key="4">
    <source>
        <dbReference type="PROSITE" id="PS50072"/>
    </source>
</evidence>
<dbReference type="EMBL" id="JRHC01000001">
    <property type="protein sequence ID" value="KJF44856.1"/>
    <property type="molecule type" value="Genomic_DNA"/>
</dbReference>
<dbReference type="InterPro" id="IPR029000">
    <property type="entry name" value="Cyclophilin-like_dom_sf"/>
</dbReference>
<dbReference type="Proteomes" id="UP000032544">
    <property type="component" value="Unassembled WGS sequence"/>
</dbReference>
<dbReference type="Gene3D" id="2.40.100.10">
    <property type="entry name" value="Cyclophilin-like"/>
    <property type="match status" value="1"/>
</dbReference>
<dbReference type="PATRIC" id="fig|1544798.3.peg.1072"/>
<sequence length="192" mass="21693">MRKAIIFLIPALVLVFQTIAQELPRVEMKTVLGDIVVEIDTINAPLTATNFLQHVKANTYENAWFYRVVRMDNQPNNDVKIEVIQGGIYTEPRFETIKPIEHETTETTGIKHLDGTLSMARMEPGTASTEFFICVGDQPELDFGGKRNPDGQGFAAFGQVVSGMVVVRKIQQQKDEQQTLVEKVRIKEMRVQ</sequence>
<evidence type="ECO:0000313" key="6">
    <source>
        <dbReference type="Proteomes" id="UP000032544"/>
    </source>
</evidence>
<dbReference type="PROSITE" id="PS50072">
    <property type="entry name" value="CSA_PPIASE_2"/>
    <property type="match status" value="1"/>
</dbReference>
<gene>
    <name evidence="5" type="ORF">LH29_05305</name>
</gene>
<dbReference type="RefSeq" id="WP_045026383.1">
    <property type="nucleotide sequence ID" value="NZ_JRHC01000001.1"/>
</dbReference>
<keyword evidence="6" id="KW-1185">Reference proteome</keyword>
<evidence type="ECO:0000256" key="3">
    <source>
        <dbReference type="ARBA" id="ARBA00023235"/>
    </source>
</evidence>
<evidence type="ECO:0000256" key="1">
    <source>
        <dbReference type="ARBA" id="ARBA00013194"/>
    </source>
</evidence>
<dbReference type="OrthoDB" id="9807797at2"/>
<dbReference type="GO" id="GO:0003755">
    <property type="term" value="F:peptidyl-prolyl cis-trans isomerase activity"/>
    <property type="evidence" value="ECO:0007669"/>
    <property type="project" value="UniProtKB-KW"/>
</dbReference>
<feature type="domain" description="PPIase cyclophilin-type" evidence="4">
    <location>
        <begin position="32"/>
        <end position="192"/>
    </location>
</feature>
<dbReference type="InterPro" id="IPR044665">
    <property type="entry name" value="E_coli_cyclophilin_A-like"/>
</dbReference>